<accession>A0A1H4GR28</accession>
<protein>
    <submittedName>
        <fullName evidence="1">Uncharacterized protein</fullName>
    </submittedName>
</protein>
<dbReference type="Proteomes" id="UP000242469">
    <property type="component" value="Unassembled WGS sequence"/>
</dbReference>
<sequence length="146" mass="16050">MTAQLLLPCEFNQVEADRAAAVQERECLIAHLSEIAAEAVRLNVSGASVRAEFGTLGLELIITSPLQMGPIACRVVECCSHGVFNRLIPGQVFEPYTGVLARTVSHRFTISYNSPLPQAEPVIEQIFRHLALIEQNLDACRVLEVH</sequence>
<keyword evidence="2" id="KW-1185">Reference proteome</keyword>
<name>A0A1H4GR28_9GAMM</name>
<organism evidence="1 2">
    <name type="scientific">Marinobacterium iners DSM 11526</name>
    <dbReference type="NCBI Taxonomy" id="1122198"/>
    <lineage>
        <taxon>Bacteria</taxon>
        <taxon>Pseudomonadati</taxon>
        <taxon>Pseudomonadota</taxon>
        <taxon>Gammaproteobacteria</taxon>
        <taxon>Oceanospirillales</taxon>
        <taxon>Oceanospirillaceae</taxon>
        <taxon>Marinobacterium</taxon>
    </lineage>
</organism>
<dbReference type="STRING" id="1122198.SAMN02745729_11940"/>
<dbReference type="RefSeq" id="WP_091827766.1">
    <property type="nucleotide sequence ID" value="NZ_FNRJ01000019.1"/>
</dbReference>
<proteinExistence type="predicted"/>
<reference evidence="2" key="1">
    <citation type="submission" date="2016-10" db="EMBL/GenBank/DDBJ databases">
        <authorList>
            <person name="Varghese N."/>
            <person name="Submissions S."/>
        </authorList>
    </citation>
    <scope>NUCLEOTIDE SEQUENCE [LARGE SCALE GENOMIC DNA]</scope>
    <source>
        <strain evidence="2">DSM 11526</strain>
    </source>
</reference>
<evidence type="ECO:0000313" key="1">
    <source>
        <dbReference type="EMBL" id="SEB12055.1"/>
    </source>
</evidence>
<dbReference type="AlphaFoldDB" id="A0A1H4GR28"/>
<evidence type="ECO:0000313" key="2">
    <source>
        <dbReference type="Proteomes" id="UP000242469"/>
    </source>
</evidence>
<gene>
    <name evidence="1" type="ORF">SAMN02745729_11940</name>
</gene>
<dbReference type="EMBL" id="FNRJ01000019">
    <property type="protein sequence ID" value="SEB12055.1"/>
    <property type="molecule type" value="Genomic_DNA"/>
</dbReference>